<reference evidence="2 3" key="1">
    <citation type="submission" date="2019-10" db="EMBL/GenBank/DDBJ databases">
        <title>Isolation and characterisation of a new family of globally distributed lytic roseophage, the Naomivirus.</title>
        <authorList>
            <person name="Rihtman B."/>
            <person name="Puxty R.J."/>
            <person name="Hapeshi A."/>
            <person name="Zhan Y."/>
            <person name="Michinevski S."/>
            <person name="Waterfield N.R."/>
            <person name="Chen F."/>
            <person name="Millard A.D."/>
            <person name="Scanlan D.J."/>
            <person name="Chen Y."/>
        </authorList>
    </citation>
    <scope>NUCLEOTIDE SEQUENCE [LARGE SCALE GENOMIC DNA]</scope>
</reference>
<keyword evidence="3" id="KW-1185">Reference proteome</keyword>
<sequence length="95" mass="10126">MPTSAGDAVIAYRVESLEKQLGELSKTQIELREAVHALNTNTTLMNQSLSTIAASVEKKDTHWTKVYLLAAAVVISQAINWIFDGGMGTPPPGAG</sequence>
<dbReference type="EMBL" id="MN602266">
    <property type="protein sequence ID" value="QGH74576.1"/>
    <property type="molecule type" value="Genomic_DNA"/>
</dbReference>
<evidence type="ECO:0000313" key="2">
    <source>
        <dbReference type="EMBL" id="QGH74576.1"/>
    </source>
</evidence>
<accession>A0A7S5FQ86</accession>
<dbReference type="Proteomes" id="UP000594402">
    <property type="component" value="Segment"/>
</dbReference>
<protein>
    <submittedName>
        <fullName evidence="2">Uncharacterized protein</fullName>
    </submittedName>
</protein>
<gene>
    <name evidence="2" type="ORF">DSS3VP1_00007</name>
</gene>
<organism evidence="2 3">
    <name type="scientific">Bacteriophage DSS3_VP1</name>
    <dbReference type="NCBI Taxonomy" id="2664196"/>
    <lineage>
        <taxon>Viruses</taxon>
        <taxon>Duplodnaviria</taxon>
        <taxon>Heunggongvirae</taxon>
        <taxon>Uroviricota</taxon>
        <taxon>Caudoviricetes</taxon>
        <taxon>Naomviridae</taxon>
        <taxon>Noahvirus</taxon>
        <taxon>Noahvirus arc</taxon>
    </lineage>
</organism>
<keyword evidence="1" id="KW-1133">Transmembrane helix</keyword>
<name>A0A7S5FQ86_9CAUD</name>
<keyword evidence="1" id="KW-0472">Membrane</keyword>
<evidence type="ECO:0000313" key="3">
    <source>
        <dbReference type="Proteomes" id="UP000594402"/>
    </source>
</evidence>
<feature type="transmembrane region" description="Helical" evidence="1">
    <location>
        <begin position="66"/>
        <end position="83"/>
    </location>
</feature>
<proteinExistence type="predicted"/>
<keyword evidence="1" id="KW-0812">Transmembrane</keyword>
<evidence type="ECO:0000256" key="1">
    <source>
        <dbReference type="SAM" id="Phobius"/>
    </source>
</evidence>